<comment type="caution">
    <text evidence="1">The sequence shown here is derived from an EMBL/GenBank/DDBJ whole genome shotgun (WGS) entry which is preliminary data.</text>
</comment>
<sequence length="194" mass="19985">MNNGDGGCCDPSVGSNAGTNMGWPAAGAGNGGILIGWAGSNGNTSENSHGWIDEHAGSGGSNSGDVGAAAGLAFTSVNIVAEAAKAEAKALANCLNPLAMDMAAKMLVDPRITLATMHADNHTDEATAYNSFLDWTLMLITRKAPQRSSYACPKRCPIPAPGLYGCPSLTVLQYVNKLAQNGHITNTEDFGKHH</sequence>
<gene>
    <name evidence="1" type="ORF">CHS0354_026206</name>
</gene>
<reference evidence="1" key="1">
    <citation type="journal article" date="2021" name="Genome Biol. Evol.">
        <title>A High-Quality Reference Genome for a Parasitic Bivalve with Doubly Uniparental Inheritance (Bivalvia: Unionida).</title>
        <authorList>
            <person name="Smith C.H."/>
        </authorList>
    </citation>
    <scope>NUCLEOTIDE SEQUENCE</scope>
    <source>
        <strain evidence="1">CHS0354</strain>
    </source>
</reference>
<evidence type="ECO:0000313" key="1">
    <source>
        <dbReference type="EMBL" id="KAK3590674.1"/>
    </source>
</evidence>
<keyword evidence="2" id="KW-1185">Reference proteome</keyword>
<name>A0AAE0SFE0_9BIVA</name>
<dbReference type="EMBL" id="JAEAOA010001566">
    <property type="protein sequence ID" value="KAK3590674.1"/>
    <property type="molecule type" value="Genomic_DNA"/>
</dbReference>
<accession>A0AAE0SFE0</accession>
<dbReference type="Proteomes" id="UP001195483">
    <property type="component" value="Unassembled WGS sequence"/>
</dbReference>
<proteinExistence type="predicted"/>
<reference evidence="1" key="2">
    <citation type="journal article" date="2021" name="Genome Biol. Evol.">
        <title>Developing a high-quality reference genome for a parasitic bivalve with doubly uniparental inheritance (Bivalvia: Unionida).</title>
        <authorList>
            <person name="Smith C.H."/>
        </authorList>
    </citation>
    <scope>NUCLEOTIDE SEQUENCE</scope>
    <source>
        <strain evidence="1">CHS0354</strain>
        <tissue evidence="1">Mantle</tissue>
    </source>
</reference>
<dbReference type="AlphaFoldDB" id="A0AAE0SFE0"/>
<protein>
    <submittedName>
        <fullName evidence="1">Uncharacterized protein</fullName>
    </submittedName>
</protein>
<reference evidence="1" key="3">
    <citation type="submission" date="2023-05" db="EMBL/GenBank/DDBJ databases">
        <authorList>
            <person name="Smith C.H."/>
        </authorList>
    </citation>
    <scope>NUCLEOTIDE SEQUENCE</scope>
    <source>
        <strain evidence="1">CHS0354</strain>
        <tissue evidence="1">Mantle</tissue>
    </source>
</reference>
<evidence type="ECO:0000313" key="2">
    <source>
        <dbReference type="Proteomes" id="UP001195483"/>
    </source>
</evidence>
<organism evidence="1 2">
    <name type="scientific">Potamilus streckersoni</name>
    <dbReference type="NCBI Taxonomy" id="2493646"/>
    <lineage>
        <taxon>Eukaryota</taxon>
        <taxon>Metazoa</taxon>
        <taxon>Spiralia</taxon>
        <taxon>Lophotrochozoa</taxon>
        <taxon>Mollusca</taxon>
        <taxon>Bivalvia</taxon>
        <taxon>Autobranchia</taxon>
        <taxon>Heteroconchia</taxon>
        <taxon>Palaeoheterodonta</taxon>
        <taxon>Unionida</taxon>
        <taxon>Unionoidea</taxon>
        <taxon>Unionidae</taxon>
        <taxon>Ambleminae</taxon>
        <taxon>Lampsilini</taxon>
        <taxon>Potamilus</taxon>
    </lineage>
</organism>